<dbReference type="GO" id="GO:0043161">
    <property type="term" value="P:proteasome-mediated ubiquitin-dependent protein catabolic process"/>
    <property type="evidence" value="ECO:0007669"/>
    <property type="project" value="TreeGrafter"/>
</dbReference>
<dbReference type="Proteomes" id="UP000186594">
    <property type="component" value="Unassembled WGS sequence"/>
</dbReference>
<dbReference type="InterPro" id="IPR001680">
    <property type="entry name" value="WD40_rpt"/>
</dbReference>
<feature type="repeat" description="WD" evidence="3">
    <location>
        <begin position="289"/>
        <end position="322"/>
    </location>
</feature>
<dbReference type="PROSITE" id="PS50294">
    <property type="entry name" value="WD_REPEATS_REGION"/>
    <property type="match status" value="2"/>
</dbReference>
<gene>
    <name evidence="5" type="ORF">NEOLI_002622</name>
</gene>
<keyword evidence="6" id="KW-1185">Reference proteome</keyword>
<organism evidence="5 6">
    <name type="scientific">Neolecta irregularis (strain DAH-3)</name>
    <dbReference type="NCBI Taxonomy" id="1198029"/>
    <lineage>
        <taxon>Eukaryota</taxon>
        <taxon>Fungi</taxon>
        <taxon>Dikarya</taxon>
        <taxon>Ascomycota</taxon>
        <taxon>Taphrinomycotina</taxon>
        <taxon>Neolectales</taxon>
        <taxon>Neolectaceae</taxon>
        <taxon>Neolecta</taxon>
    </lineage>
</organism>
<dbReference type="PANTHER" id="PTHR19847:SF7">
    <property type="entry name" value="DDB1- AND CUL4-ASSOCIATED FACTOR 11"/>
    <property type="match status" value="1"/>
</dbReference>
<dbReference type="GO" id="GO:0080008">
    <property type="term" value="C:Cul4-RING E3 ubiquitin ligase complex"/>
    <property type="evidence" value="ECO:0007669"/>
    <property type="project" value="TreeGrafter"/>
</dbReference>
<keyword evidence="1 3" id="KW-0853">WD repeat</keyword>
<name>A0A1U7LH89_NEOID</name>
<evidence type="ECO:0000256" key="3">
    <source>
        <dbReference type="PROSITE-ProRule" id="PRU00221"/>
    </source>
</evidence>
<evidence type="ECO:0000313" key="6">
    <source>
        <dbReference type="Proteomes" id="UP000186594"/>
    </source>
</evidence>
<dbReference type="SMART" id="SM00320">
    <property type="entry name" value="WD40"/>
    <property type="match status" value="6"/>
</dbReference>
<comment type="caution">
    <text evidence="5">The sequence shown here is derived from an EMBL/GenBank/DDBJ whole genome shotgun (WGS) entry which is preliminary data.</text>
</comment>
<dbReference type="AlphaFoldDB" id="A0A1U7LH89"/>
<dbReference type="InterPro" id="IPR018247">
    <property type="entry name" value="EF_Hand_1_Ca_BS"/>
</dbReference>
<evidence type="ECO:0000313" key="5">
    <source>
        <dbReference type="EMBL" id="OLL22017.1"/>
    </source>
</evidence>
<feature type="repeat" description="WD" evidence="3">
    <location>
        <begin position="254"/>
        <end position="288"/>
    </location>
</feature>
<feature type="region of interest" description="Disordered" evidence="4">
    <location>
        <begin position="1"/>
        <end position="27"/>
    </location>
</feature>
<sequence length="504" mass="56892">MSIHSSQDSSDSEYHPAAQDLDINNDDEDEDGFLDVEDIMDQGYEVDGFSTDAETDIILDVLFFNMQNLRSSIVMYNCILRTLINIDFSETIIPMESTFPKIYNPRKNTTIIRSLWKPKLYPQNTFYIPSSPPAITNPTPARSNSTRDILTPVSRLRSRIYSGQFSQDGTFFFSCAQDFRVRLYDTTDAYDWKQYKTIQGAYGSWTITDSDLSPDNKWVIYSTIDPVVFLARTDQEDDELKALRMGSAYCRCGIWSVRWSADAKEIVAGASDSSIYLYDVEQNRVTLRLGGHKEDVNAVSFGDHSSNILFSGSDDSYIKVWDRRSLHGGKESGVLIGHTEGITFIEGKGDGRYLVSNSKDQSCKLWDIRKMLNKDTDSLPDYSVGNFDYRYMPYPGPRCARHPLDCSVNTYTGHSVLKTLIRCHFSPCGGFLYSGSEDGNGYIWNIDGSLKKRIPFGGDGSCLRDVSWHPYEPIIAGSLWVEDQGFRGAEGGMVVRAQWGQNTI</sequence>
<dbReference type="InterPro" id="IPR020472">
    <property type="entry name" value="WD40_PAC1"/>
</dbReference>
<evidence type="ECO:0000256" key="1">
    <source>
        <dbReference type="ARBA" id="ARBA00022574"/>
    </source>
</evidence>
<dbReference type="Pfam" id="PF00400">
    <property type="entry name" value="WD40"/>
    <property type="match status" value="5"/>
</dbReference>
<dbReference type="STRING" id="1198029.A0A1U7LH89"/>
<dbReference type="InterPro" id="IPR051859">
    <property type="entry name" value="DCAF"/>
</dbReference>
<reference evidence="5 6" key="1">
    <citation type="submission" date="2016-04" db="EMBL/GenBank/DDBJ databases">
        <title>Evolutionary innovation and constraint leading to complex multicellularity in the Ascomycota.</title>
        <authorList>
            <person name="Cisse O."/>
            <person name="Nguyen A."/>
            <person name="Hewitt D.A."/>
            <person name="Jedd G."/>
            <person name="Stajich J.E."/>
        </authorList>
    </citation>
    <scope>NUCLEOTIDE SEQUENCE [LARGE SCALE GENOMIC DNA]</scope>
    <source>
        <strain evidence="5 6">DAH-3</strain>
    </source>
</reference>
<accession>A0A1U7LH89</accession>
<dbReference type="EMBL" id="LXFE01004026">
    <property type="protein sequence ID" value="OLL22017.1"/>
    <property type="molecule type" value="Genomic_DNA"/>
</dbReference>
<evidence type="ECO:0000256" key="4">
    <source>
        <dbReference type="SAM" id="MobiDB-lite"/>
    </source>
</evidence>
<proteinExistence type="predicted"/>
<dbReference type="InterPro" id="IPR036322">
    <property type="entry name" value="WD40_repeat_dom_sf"/>
</dbReference>
<dbReference type="OrthoDB" id="63070at2759"/>
<dbReference type="PROSITE" id="PS00018">
    <property type="entry name" value="EF_HAND_1"/>
    <property type="match status" value="1"/>
</dbReference>
<keyword evidence="2" id="KW-0677">Repeat</keyword>
<dbReference type="Gene3D" id="2.130.10.10">
    <property type="entry name" value="YVTN repeat-like/Quinoprotein amine dehydrogenase"/>
    <property type="match status" value="2"/>
</dbReference>
<dbReference type="PROSITE" id="PS50082">
    <property type="entry name" value="WD_REPEATS_2"/>
    <property type="match status" value="3"/>
</dbReference>
<feature type="repeat" description="WD" evidence="3">
    <location>
        <begin position="335"/>
        <end position="369"/>
    </location>
</feature>
<dbReference type="PRINTS" id="PR00320">
    <property type="entry name" value="GPROTEINBRPT"/>
</dbReference>
<evidence type="ECO:0000256" key="2">
    <source>
        <dbReference type="ARBA" id="ARBA00022737"/>
    </source>
</evidence>
<dbReference type="InterPro" id="IPR015943">
    <property type="entry name" value="WD40/YVTN_repeat-like_dom_sf"/>
</dbReference>
<dbReference type="SUPFAM" id="SSF50978">
    <property type="entry name" value="WD40 repeat-like"/>
    <property type="match status" value="1"/>
</dbReference>
<dbReference type="PANTHER" id="PTHR19847">
    <property type="entry name" value="DDB1- AND CUL4-ASSOCIATED FACTOR 11"/>
    <property type="match status" value="1"/>
</dbReference>
<protein>
    <submittedName>
        <fullName evidence="5">LEC14B protein</fullName>
    </submittedName>
</protein>